<dbReference type="AlphaFoldDB" id="A0A857FMC4"/>
<feature type="region of interest" description="Disordered" evidence="1">
    <location>
        <begin position="1"/>
        <end position="67"/>
    </location>
</feature>
<protein>
    <submittedName>
        <fullName evidence="2">Uncharacterized protein</fullName>
    </submittedName>
</protein>
<sequence length="67" mass="6944">MTHDDSEKSGGRSAGEGARYPAPGVSSPPEARPDPDAEKTPSPEPVPTDLPDPLTLPQHDGEEDTPG</sequence>
<feature type="compositionally biased region" description="Basic and acidic residues" evidence="1">
    <location>
        <begin position="31"/>
        <end position="41"/>
    </location>
</feature>
<feature type="compositionally biased region" description="Basic and acidic residues" evidence="1">
    <location>
        <begin position="1"/>
        <end position="10"/>
    </location>
</feature>
<organism evidence="2 3">
    <name type="scientific">Komagataeibacter xylinus</name>
    <name type="common">Gluconacetobacter xylinus</name>
    <dbReference type="NCBI Taxonomy" id="28448"/>
    <lineage>
        <taxon>Bacteria</taxon>
        <taxon>Pseudomonadati</taxon>
        <taxon>Pseudomonadota</taxon>
        <taxon>Alphaproteobacteria</taxon>
        <taxon>Acetobacterales</taxon>
        <taxon>Acetobacteraceae</taxon>
        <taxon>Komagataeibacter</taxon>
    </lineage>
</organism>
<dbReference type="RefSeq" id="WP_159261777.1">
    <property type="nucleotide sequence ID" value="NZ_CP041348.1"/>
</dbReference>
<evidence type="ECO:0000313" key="3">
    <source>
        <dbReference type="Proteomes" id="UP000464674"/>
    </source>
</evidence>
<proteinExistence type="predicted"/>
<gene>
    <name evidence="2" type="ORF">FMA36_07235</name>
</gene>
<reference evidence="2 3" key="1">
    <citation type="journal article" date="2020" name="Carbohydr. Polym.">
        <title>Characterization and optimization of production of bacterial cellulose from strain CGMCC 17276 based on whole-genome analysis.</title>
        <authorList>
            <person name="Lu T."/>
            <person name="Gao H."/>
            <person name="Liao B."/>
            <person name="Wu J."/>
            <person name="Zhang W."/>
            <person name="Huang J."/>
            <person name="Liu M."/>
            <person name="Huang J."/>
            <person name="Chang Z."/>
            <person name="Jin M."/>
            <person name="Yi Z."/>
            <person name="Jiang D."/>
        </authorList>
    </citation>
    <scope>NUCLEOTIDE SEQUENCE [LARGE SCALE GENOMIC DNA]</scope>
    <source>
        <strain evidence="2 3">CGMCC 17276</strain>
    </source>
</reference>
<dbReference type="Proteomes" id="UP000464674">
    <property type="component" value="Chromosome"/>
</dbReference>
<name>A0A857FMC4_KOMXY</name>
<dbReference type="EMBL" id="CP041348">
    <property type="protein sequence ID" value="QHC35315.1"/>
    <property type="molecule type" value="Genomic_DNA"/>
</dbReference>
<evidence type="ECO:0000256" key="1">
    <source>
        <dbReference type="SAM" id="MobiDB-lite"/>
    </source>
</evidence>
<evidence type="ECO:0000313" key="2">
    <source>
        <dbReference type="EMBL" id="QHC35315.1"/>
    </source>
</evidence>
<dbReference type="OrthoDB" id="7283994at2"/>
<accession>A0A857FMC4</accession>